<reference evidence="1 2" key="1">
    <citation type="journal article" date="2020" name="Nature">
        <title>Six reference-quality genomes reveal evolution of bat adaptations.</title>
        <authorList>
            <person name="Jebb D."/>
            <person name="Huang Z."/>
            <person name="Pippel M."/>
            <person name="Hughes G.M."/>
            <person name="Lavrichenko K."/>
            <person name="Devanna P."/>
            <person name="Winkler S."/>
            <person name="Jermiin L.S."/>
            <person name="Skirmuntt E.C."/>
            <person name="Katzourakis A."/>
            <person name="Burkitt-Gray L."/>
            <person name="Ray D.A."/>
            <person name="Sullivan K.A.M."/>
            <person name="Roscito J.G."/>
            <person name="Kirilenko B.M."/>
            <person name="Davalos L.M."/>
            <person name="Corthals A.P."/>
            <person name="Power M.L."/>
            <person name="Jones G."/>
            <person name="Ransome R.D."/>
            <person name="Dechmann D.K.N."/>
            <person name="Locatelli A.G."/>
            <person name="Puechmaille S.J."/>
            <person name="Fedrigo O."/>
            <person name="Jarvis E.D."/>
            <person name="Hiller M."/>
            <person name="Vernes S.C."/>
            <person name="Myers E.W."/>
            <person name="Teeling E.C."/>
        </authorList>
    </citation>
    <scope>NUCLEOTIDE SEQUENCE [LARGE SCALE GENOMIC DNA]</scope>
    <source>
        <strain evidence="1">MMyoMyo1</strain>
        <tissue evidence="1">Flight muscle</tissue>
    </source>
</reference>
<evidence type="ECO:0000313" key="1">
    <source>
        <dbReference type="EMBL" id="KAF6324755.1"/>
    </source>
</evidence>
<sequence>MPTAGVGCGNEDRAAGMPLPCPRWASSWGPGGGGGGQVLRRLREAELRAGRSLGEGWGQDSDSLRDRSLPLPVRWPIRGVSIWEAQCNSLPFNICLLSICRVPGLCRCWCCTQSHTELGTARPARGGGGGQD</sequence>
<protein>
    <submittedName>
        <fullName evidence="1">Uncharacterized protein</fullName>
    </submittedName>
</protein>
<dbReference type="AlphaFoldDB" id="A0A7J7VHS0"/>
<dbReference type="EMBL" id="JABWUV010000010">
    <property type="protein sequence ID" value="KAF6324755.1"/>
    <property type="molecule type" value="Genomic_DNA"/>
</dbReference>
<dbReference type="Proteomes" id="UP000527355">
    <property type="component" value="Unassembled WGS sequence"/>
</dbReference>
<organism evidence="1 2">
    <name type="scientific">Myotis myotis</name>
    <name type="common">Greater mouse-eared bat</name>
    <name type="synonym">Vespertilio myotis</name>
    <dbReference type="NCBI Taxonomy" id="51298"/>
    <lineage>
        <taxon>Eukaryota</taxon>
        <taxon>Metazoa</taxon>
        <taxon>Chordata</taxon>
        <taxon>Craniata</taxon>
        <taxon>Vertebrata</taxon>
        <taxon>Euteleostomi</taxon>
        <taxon>Mammalia</taxon>
        <taxon>Eutheria</taxon>
        <taxon>Laurasiatheria</taxon>
        <taxon>Chiroptera</taxon>
        <taxon>Yangochiroptera</taxon>
        <taxon>Vespertilionidae</taxon>
        <taxon>Myotis</taxon>
    </lineage>
</organism>
<keyword evidence="2" id="KW-1185">Reference proteome</keyword>
<comment type="caution">
    <text evidence="1">The sequence shown here is derived from an EMBL/GenBank/DDBJ whole genome shotgun (WGS) entry which is preliminary data.</text>
</comment>
<accession>A0A7J7VHS0</accession>
<evidence type="ECO:0000313" key="2">
    <source>
        <dbReference type="Proteomes" id="UP000527355"/>
    </source>
</evidence>
<proteinExistence type="predicted"/>
<name>A0A7J7VHS0_MYOMY</name>
<gene>
    <name evidence="1" type="ORF">mMyoMyo1_008232</name>
</gene>